<keyword evidence="1" id="KW-0472">Membrane</keyword>
<comment type="caution">
    <text evidence="2">The sequence shown here is derived from an EMBL/GenBank/DDBJ whole genome shotgun (WGS) entry which is preliminary data.</text>
</comment>
<gene>
    <name evidence="2" type="ORF">Tcan_03490</name>
</gene>
<feature type="transmembrane region" description="Helical" evidence="1">
    <location>
        <begin position="65"/>
        <end position="89"/>
    </location>
</feature>
<evidence type="ECO:0000313" key="2">
    <source>
        <dbReference type="EMBL" id="KHN81623.1"/>
    </source>
</evidence>
<dbReference type="OrthoDB" id="5874080at2759"/>
<evidence type="ECO:0000313" key="3">
    <source>
        <dbReference type="Proteomes" id="UP000031036"/>
    </source>
</evidence>
<protein>
    <recommendedName>
        <fullName evidence="4">G-protein coupled receptors family 1 profile domain-containing protein</fullName>
    </recommendedName>
</protein>
<dbReference type="AlphaFoldDB" id="A0A0B2VJ86"/>
<organism evidence="2 3">
    <name type="scientific">Toxocara canis</name>
    <name type="common">Canine roundworm</name>
    <dbReference type="NCBI Taxonomy" id="6265"/>
    <lineage>
        <taxon>Eukaryota</taxon>
        <taxon>Metazoa</taxon>
        <taxon>Ecdysozoa</taxon>
        <taxon>Nematoda</taxon>
        <taxon>Chromadorea</taxon>
        <taxon>Rhabditida</taxon>
        <taxon>Spirurina</taxon>
        <taxon>Ascaridomorpha</taxon>
        <taxon>Ascaridoidea</taxon>
        <taxon>Toxocaridae</taxon>
        <taxon>Toxocara</taxon>
    </lineage>
</organism>
<accession>A0A0B2VJ86</accession>
<keyword evidence="1" id="KW-0812">Transmembrane</keyword>
<sequence length="319" mass="35121">MPIFAVILTNRHLRRAYAVLASVILLNGLTGFVSIATGIQRLTIMINDDTSLMISNKDCLSNPSYFIRSLLNALNGVGLLLVSIDRLIVAAFPLFYFRNQLLIISLIMIIPYTISTLYLIGAALFTFIMPADLVNILCGVETLLYPSASIACLALRAITASGSTMVMAAVVCIMKRRMQHVAKTHQTVAHGNISFFVRNQSRFTITMIFSSIATIVLFVAPTCYQLVAQIFAFNHETMDSVAVYLSNINSFNMVCVVVVKQNDIQMSLLGCLTCGKHFLEPANERNIVTVPERSHVECPYSSRSTSFAPRAGLPEHVIS</sequence>
<evidence type="ECO:0000256" key="1">
    <source>
        <dbReference type="SAM" id="Phobius"/>
    </source>
</evidence>
<dbReference type="EMBL" id="JPKZ01001479">
    <property type="protein sequence ID" value="KHN81623.1"/>
    <property type="molecule type" value="Genomic_DNA"/>
</dbReference>
<dbReference type="OMA" id="RTIAVYQ"/>
<proteinExistence type="predicted"/>
<feature type="transmembrane region" description="Helical" evidence="1">
    <location>
        <begin position="101"/>
        <end position="128"/>
    </location>
</feature>
<dbReference type="Proteomes" id="UP000031036">
    <property type="component" value="Unassembled WGS sequence"/>
</dbReference>
<reference evidence="2 3" key="1">
    <citation type="submission" date="2014-11" db="EMBL/GenBank/DDBJ databases">
        <title>Genetic blueprint of the zoonotic pathogen Toxocara canis.</title>
        <authorList>
            <person name="Zhu X.-Q."/>
            <person name="Korhonen P.K."/>
            <person name="Cai H."/>
            <person name="Young N.D."/>
            <person name="Nejsum P."/>
            <person name="von Samson-Himmelstjerna G."/>
            <person name="Boag P.R."/>
            <person name="Tan P."/>
            <person name="Li Q."/>
            <person name="Min J."/>
            <person name="Yang Y."/>
            <person name="Wang X."/>
            <person name="Fang X."/>
            <person name="Hall R.S."/>
            <person name="Hofmann A."/>
            <person name="Sternberg P.W."/>
            <person name="Jex A.R."/>
            <person name="Gasser R.B."/>
        </authorList>
    </citation>
    <scope>NUCLEOTIDE SEQUENCE [LARGE SCALE GENOMIC DNA]</scope>
    <source>
        <strain evidence="2">PN_DK_2014</strain>
    </source>
</reference>
<feature type="transmembrane region" description="Helical" evidence="1">
    <location>
        <begin position="148"/>
        <end position="173"/>
    </location>
</feature>
<name>A0A0B2VJ86_TOXCA</name>
<feature type="transmembrane region" description="Helical" evidence="1">
    <location>
        <begin position="241"/>
        <end position="259"/>
    </location>
</feature>
<feature type="transmembrane region" description="Helical" evidence="1">
    <location>
        <begin position="16"/>
        <end position="39"/>
    </location>
</feature>
<evidence type="ECO:0008006" key="4">
    <source>
        <dbReference type="Google" id="ProtNLM"/>
    </source>
</evidence>
<feature type="transmembrane region" description="Helical" evidence="1">
    <location>
        <begin position="203"/>
        <end position="221"/>
    </location>
</feature>
<keyword evidence="3" id="KW-1185">Reference proteome</keyword>
<keyword evidence="1" id="KW-1133">Transmembrane helix</keyword>